<keyword evidence="1 7" id="KW-1003">Cell membrane</keyword>
<gene>
    <name evidence="7" type="primary">mltG</name>
    <name evidence="8" type="ORF">J2Z27_000687</name>
    <name evidence="9" type="ORF">SAMN05216187_1017</name>
</gene>
<dbReference type="EC" id="4.2.2.29" evidence="7"/>
<evidence type="ECO:0000256" key="3">
    <source>
        <dbReference type="ARBA" id="ARBA00022989"/>
    </source>
</evidence>
<comment type="catalytic activity">
    <reaction evidence="7">
        <text>a peptidoglycan chain = a peptidoglycan chain with N-acetyl-1,6-anhydromuramyl-[peptide] at the reducing end + a peptidoglycan chain with N-acetylglucosamine at the non-reducing end.</text>
        <dbReference type="EC" id="4.2.2.29"/>
    </reaction>
</comment>
<dbReference type="HAMAP" id="MF_02065">
    <property type="entry name" value="MltG"/>
    <property type="match status" value="1"/>
</dbReference>
<dbReference type="EMBL" id="FNFI01000001">
    <property type="protein sequence ID" value="SDJ53384.1"/>
    <property type="molecule type" value="Genomic_DNA"/>
</dbReference>
<evidence type="ECO:0000313" key="11">
    <source>
        <dbReference type="Proteomes" id="UP001519348"/>
    </source>
</evidence>
<evidence type="ECO:0000256" key="6">
    <source>
        <dbReference type="ARBA" id="ARBA00023316"/>
    </source>
</evidence>
<reference evidence="9" key="1">
    <citation type="submission" date="2016-10" db="EMBL/GenBank/DDBJ databases">
        <authorList>
            <person name="de Groot N.N."/>
        </authorList>
    </citation>
    <scope>NUCLEOTIDE SEQUENCE [LARGE SCALE GENOMIC DNA]</scope>
    <source>
        <strain evidence="9">CGMCC 1.8911</strain>
    </source>
</reference>
<protein>
    <recommendedName>
        <fullName evidence="7">Endolytic murein transglycosylase</fullName>
        <ecNumber evidence="7">4.2.2.29</ecNumber>
    </recommendedName>
    <alternativeName>
        <fullName evidence="7">Peptidoglycan lytic transglycosylase</fullName>
    </alternativeName>
    <alternativeName>
        <fullName evidence="7">Peptidoglycan polymerization terminase</fullName>
    </alternativeName>
</protein>
<dbReference type="Pfam" id="PF02618">
    <property type="entry name" value="YceG"/>
    <property type="match status" value="1"/>
</dbReference>
<dbReference type="GO" id="GO:0008932">
    <property type="term" value="F:lytic endotransglycosylase activity"/>
    <property type="evidence" value="ECO:0007669"/>
    <property type="project" value="UniProtKB-UniRule"/>
</dbReference>
<feature type="site" description="Important for catalytic activity" evidence="7">
    <location>
        <position position="258"/>
    </location>
</feature>
<reference evidence="8 11" key="3">
    <citation type="submission" date="2021-03" db="EMBL/GenBank/DDBJ databases">
        <title>Genomic Encyclopedia of Type Strains, Phase IV (KMG-IV): sequencing the most valuable type-strain genomes for metagenomic binning, comparative biology and taxonomic classification.</title>
        <authorList>
            <person name="Goeker M."/>
        </authorList>
    </citation>
    <scope>NUCLEOTIDE SEQUENCE [LARGE SCALE GENOMIC DNA]</scope>
    <source>
        <strain evidence="8 11">DSM 22420</strain>
    </source>
</reference>
<evidence type="ECO:0000256" key="2">
    <source>
        <dbReference type="ARBA" id="ARBA00022692"/>
    </source>
</evidence>
<comment type="similarity">
    <text evidence="7">Belongs to the transglycosylase MltG family.</text>
</comment>
<dbReference type="GO" id="GO:0071555">
    <property type="term" value="P:cell wall organization"/>
    <property type="evidence" value="ECO:0007669"/>
    <property type="project" value="UniProtKB-KW"/>
</dbReference>
<evidence type="ECO:0000256" key="4">
    <source>
        <dbReference type="ARBA" id="ARBA00023136"/>
    </source>
</evidence>
<dbReference type="AlphaFoldDB" id="A0A1G8UID5"/>
<comment type="subcellular location">
    <subcellularLocation>
        <location evidence="7">Cell membrane</location>
        <topology evidence="7">Single-pass membrane protein</topology>
    </subcellularLocation>
</comment>
<keyword evidence="3 7" id="KW-1133">Transmembrane helix</keyword>
<name>A0A1G8UID5_9STAP</name>
<keyword evidence="6 7" id="KW-0961">Cell wall biogenesis/degradation</keyword>
<keyword evidence="2 7" id="KW-0812">Transmembrane</keyword>
<dbReference type="EMBL" id="JAGGKN010000002">
    <property type="protein sequence ID" value="MBP1951652.1"/>
    <property type="molecule type" value="Genomic_DNA"/>
</dbReference>
<dbReference type="NCBIfam" id="TIGR00247">
    <property type="entry name" value="endolytic transglycosylase MltG"/>
    <property type="match status" value="1"/>
</dbReference>
<dbReference type="Proteomes" id="UP001519348">
    <property type="component" value="Unassembled WGS sequence"/>
</dbReference>
<dbReference type="STRING" id="586411.SAMN05216187_1017"/>
<dbReference type="GO" id="GO:0005886">
    <property type="term" value="C:plasma membrane"/>
    <property type="evidence" value="ECO:0007669"/>
    <property type="project" value="UniProtKB-SubCell"/>
</dbReference>
<keyword evidence="5 7" id="KW-0456">Lyase</keyword>
<dbReference type="PANTHER" id="PTHR30518:SF2">
    <property type="entry name" value="ENDOLYTIC MUREIN TRANSGLYCOSYLASE"/>
    <property type="match status" value="1"/>
</dbReference>
<accession>A0A1G8UID5</accession>
<evidence type="ECO:0000256" key="5">
    <source>
        <dbReference type="ARBA" id="ARBA00023239"/>
    </source>
</evidence>
<dbReference type="PANTHER" id="PTHR30518">
    <property type="entry name" value="ENDOLYTIC MUREIN TRANSGLYCOSYLASE"/>
    <property type="match status" value="1"/>
</dbReference>
<dbReference type="OrthoDB" id="9814591at2"/>
<proteinExistence type="inferred from homology"/>
<dbReference type="RefSeq" id="WP_092594428.1">
    <property type="nucleotide sequence ID" value="NZ_BMCN01000001.1"/>
</dbReference>
<evidence type="ECO:0000313" key="10">
    <source>
        <dbReference type="Proteomes" id="UP000242700"/>
    </source>
</evidence>
<feature type="transmembrane region" description="Helical" evidence="7">
    <location>
        <begin position="16"/>
        <end position="40"/>
    </location>
</feature>
<keyword evidence="11" id="KW-1185">Reference proteome</keyword>
<organism evidence="9 10">
    <name type="scientific">Jeotgalicoccus aerolatus</name>
    <dbReference type="NCBI Taxonomy" id="709510"/>
    <lineage>
        <taxon>Bacteria</taxon>
        <taxon>Bacillati</taxon>
        <taxon>Bacillota</taxon>
        <taxon>Bacilli</taxon>
        <taxon>Bacillales</taxon>
        <taxon>Staphylococcaceae</taxon>
        <taxon>Jeotgalicoccus</taxon>
    </lineage>
</organism>
<keyword evidence="4 7" id="KW-0472">Membrane</keyword>
<dbReference type="GO" id="GO:0009252">
    <property type="term" value="P:peptidoglycan biosynthetic process"/>
    <property type="evidence" value="ECO:0007669"/>
    <property type="project" value="UniProtKB-UniRule"/>
</dbReference>
<comment type="function">
    <text evidence="7">Functions as a peptidoglycan terminase that cleaves nascent peptidoglycan strands endolytically to terminate their elongation.</text>
</comment>
<dbReference type="InterPro" id="IPR003770">
    <property type="entry name" value="MLTG-like"/>
</dbReference>
<sequence>MSKYDDVRFSKNVSSYLTLFIVLALVIVLIIGIISAFLYIRSGLQPVDEDSTETVELSIDQGYSAGDIGDILEEEGIVKNGTMFELYLRLNSISSYQAGTYQMSPAMDFEQIARTLESGTVYQEVLHRVTVPEGYTVEEIGLQLENNLPVSADDFMALMDDDEFIKELISEYPEMLTDEILAEDIKYPLEGYLYPATYDITTEEPDLKQLIRDMLNATEANSYSLFTSVPEYAIDYEGENRALTFHEFLTFSSLIEEEATSLADRSRIASVFLNRMSVNPAMPLQTDPTVLYALGQHQDVVLYEDLEVEDPYNTYLHSGLTPGPIAAPGQESLQSTMNPSDTNYYYFLADSEGNNHFAETYEEHLANREEYIDSQQ</sequence>
<evidence type="ECO:0000256" key="7">
    <source>
        <dbReference type="HAMAP-Rule" id="MF_02065"/>
    </source>
</evidence>
<evidence type="ECO:0000256" key="1">
    <source>
        <dbReference type="ARBA" id="ARBA00022475"/>
    </source>
</evidence>
<evidence type="ECO:0000313" key="8">
    <source>
        <dbReference type="EMBL" id="MBP1951652.1"/>
    </source>
</evidence>
<reference evidence="10" key="2">
    <citation type="submission" date="2016-10" db="EMBL/GenBank/DDBJ databases">
        <authorList>
            <person name="Varghese N."/>
            <person name="Submissions S."/>
        </authorList>
    </citation>
    <scope>NUCLEOTIDE SEQUENCE [LARGE SCALE GENOMIC DNA]</scope>
    <source>
        <strain evidence="10">CGMCC 1.8911</strain>
    </source>
</reference>
<dbReference type="Gene3D" id="3.30.1490.480">
    <property type="entry name" value="Endolytic murein transglycosylase"/>
    <property type="match status" value="1"/>
</dbReference>
<evidence type="ECO:0000313" key="9">
    <source>
        <dbReference type="EMBL" id="SDJ53384.1"/>
    </source>
</evidence>
<dbReference type="Gene3D" id="3.30.160.60">
    <property type="entry name" value="Classic Zinc Finger"/>
    <property type="match status" value="1"/>
</dbReference>
<dbReference type="Proteomes" id="UP000242700">
    <property type="component" value="Unassembled WGS sequence"/>
</dbReference>
<dbReference type="CDD" id="cd08010">
    <property type="entry name" value="MltG_like"/>
    <property type="match status" value="1"/>
</dbReference>